<evidence type="ECO:0000256" key="2">
    <source>
        <dbReference type="ARBA" id="ARBA00022741"/>
    </source>
</evidence>
<protein>
    <submittedName>
        <fullName evidence="5">ABC transporter ATP-binding protein</fullName>
    </submittedName>
</protein>
<dbReference type="eggNOG" id="COG1127">
    <property type="taxonomic scope" value="Bacteria"/>
</dbReference>
<sequence>MKDQHSSWDIRLEHLRVGYGSRVVLDDINAVLPGGKITVILGESGCGKSTLLRHVIGLSRPMQGHILYGGQDLFALPERQFRRVRRRFGVLFQDGALLGSLTLAENVGLPLHEHTRLPKATIRSTVLRILDLVGLAEFADYYPNELSGGMKKRGGLARAIVTEPPLLFCDEPTSGLDPINSAQMDQLLLDMRKAYPEMTLIVVSHDLASVARIAEHVLVLRDGRVVFSGSYEALKASTDEYLRRFMDRKAEEKASRVATTATDPDVRAALDAWLEG</sequence>
<feature type="domain" description="ABC transporter" evidence="4">
    <location>
        <begin position="10"/>
        <end position="247"/>
    </location>
</feature>
<dbReference type="Proteomes" id="UP000006034">
    <property type="component" value="Unassembled WGS sequence"/>
</dbReference>
<dbReference type="InterPro" id="IPR003593">
    <property type="entry name" value="AAA+_ATPase"/>
</dbReference>
<dbReference type="InterPro" id="IPR027417">
    <property type="entry name" value="P-loop_NTPase"/>
</dbReference>
<keyword evidence="1" id="KW-0813">Transport</keyword>
<accession>E5Y5N5</accession>
<dbReference type="GO" id="GO:0005524">
    <property type="term" value="F:ATP binding"/>
    <property type="evidence" value="ECO:0007669"/>
    <property type="project" value="UniProtKB-KW"/>
</dbReference>
<organism evidence="5 6">
    <name type="scientific">Bilophila wadsworthia (strain 3_1_6)</name>
    <dbReference type="NCBI Taxonomy" id="563192"/>
    <lineage>
        <taxon>Bacteria</taxon>
        <taxon>Pseudomonadati</taxon>
        <taxon>Thermodesulfobacteriota</taxon>
        <taxon>Desulfovibrionia</taxon>
        <taxon>Desulfovibrionales</taxon>
        <taxon>Desulfovibrionaceae</taxon>
        <taxon>Bilophila</taxon>
    </lineage>
</organism>
<dbReference type="STRING" id="563192.HMPREF0179_01498"/>
<dbReference type="InterPro" id="IPR003439">
    <property type="entry name" value="ABC_transporter-like_ATP-bd"/>
</dbReference>
<proteinExistence type="predicted"/>
<dbReference type="PANTHER" id="PTHR43023">
    <property type="entry name" value="PROTEIN TRIGALACTOSYLDIACYLGLYCEROL 3, CHLOROPLASTIC"/>
    <property type="match status" value="1"/>
</dbReference>
<dbReference type="AlphaFoldDB" id="E5Y5N5"/>
<dbReference type="GeneID" id="78086619"/>
<dbReference type="PROSITE" id="PS50893">
    <property type="entry name" value="ABC_TRANSPORTER_2"/>
    <property type="match status" value="1"/>
</dbReference>
<reference evidence="5 6" key="2">
    <citation type="submission" date="2013-04" db="EMBL/GenBank/DDBJ databases">
        <title>The Genome Sequence of Bilophila wadsworthia 3_1_6.</title>
        <authorList>
            <consortium name="The Broad Institute Genomics Platform"/>
            <person name="Earl A."/>
            <person name="Ward D."/>
            <person name="Feldgarden M."/>
            <person name="Gevers D."/>
            <person name="Sibley C."/>
            <person name="Strauss J."/>
            <person name="Allen-Vercoe E."/>
            <person name="Walker B."/>
            <person name="Young S."/>
            <person name="Zeng Q."/>
            <person name="Gargeya S."/>
            <person name="Fitzgerald M."/>
            <person name="Haas B."/>
            <person name="Abouelleil A."/>
            <person name="Allen A.W."/>
            <person name="Alvarado L."/>
            <person name="Arachchi H.M."/>
            <person name="Berlin A.M."/>
            <person name="Chapman S.B."/>
            <person name="Gainer-Dewar J."/>
            <person name="Goldberg J."/>
            <person name="Griggs A."/>
            <person name="Gujja S."/>
            <person name="Hansen M."/>
            <person name="Howarth C."/>
            <person name="Imamovic A."/>
            <person name="Ireland A."/>
            <person name="Larimer J."/>
            <person name="McCowan C."/>
            <person name="Murphy C."/>
            <person name="Pearson M."/>
            <person name="Poon T.W."/>
            <person name="Priest M."/>
            <person name="Roberts A."/>
            <person name="Saif S."/>
            <person name="Shea T."/>
            <person name="Sisk P."/>
            <person name="Sykes S."/>
            <person name="Wortman J."/>
            <person name="Nusbaum C."/>
            <person name="Birren B."/>
        </authorList>
    </citation>
    <scope>NUCLEOTIDE SEQUENCE [LARGE SCALE GENOMIC DNA]</scope>
    <source>
        <strain evidence="5 6">3_1_6</strain>
    </source>
</reference>
<dbReference type="SMART" id="SM00382">
    <property type="entry name" value="AAA"/>
    <property type="match status" value="1"/>
</dbReference>
<evidence type="ECO:0000259" key="4">
    <source>
        <dbReference type="PROSITE" id="PS50893"/>
    </source>
</evidence>
<comment type="caution">
    <text evidence="5">The sequence shown here is derived from an EMBL/GenBank/DDBJ whole genome shotgun (WGS) entry which is preliminary data.</text>
</comment>
<evidence type="ECO:0000313" key="5">
    <source>
        <dbReference type="EMBL" id="EFV44760.1"/>
    </source>
</evidence>
<evidence type="ECO:0000256" key="3">
    <source>
        <dbReference type="ARBA" id="ARBA00022840"/>
    </source>
</evidence>
<evidence type="ECO:0000256" key="1">
    <source>
        <dbReference type="ARBA" id="ARBA00022448"/>
    </source>
</evidence>
<evidence type="ECO:0000313" key="6">
    <source>
        <dbReference type="Proteomes" id="UP000006034"/>
    </source>
</evidence>
<dbReference type="EMBL" id="ADCP02000001">
    <property type="protein sequence ID" value="EFV44760.1"/>
    <property type="molecule type" value="Genomic_DNA"/>
</dbReference>
<name>E5Y5N5_BILW3</name>
<dbReference type="OrthoDB" id="9809450at2"/>
<dbReference type="PANTHER" id="PTHR43023:SF6">
    <property type="entry name" value="INTERMEMBRANE PHOSPHOLIPID TRANSPORT SYSTEM ATP-BINDING PROTEIN MLAF"/>
    <property type="match status" value="1"/>
</dbReference>
<keyword evidence="2" id="KW-0547">Nucleotide-binding</keyword>
<dbReference type="Pfam" id="PF00005">
    <property type="entry name" value="ABC_tran"/>
    <property type="match status" value="1"/>
</dbReference>
<dbReference type="HOGENOM" id="CLU_000604_1_22_7"/>
<dbReference type="SUPFAM" id="SSF52540">
    <property type="entry name" value="P-loop containing nucleoside triphosphate hydrolases"/>
    <property type="match status" value="1"/>
</dbReference>
<keyword evidence="6" id="KW-1185">Reference proteome</keyword>
<gene>
    <name evidence="5" type="ORF">HMPREF0179_01498</name>
</gene>
<reference evidence="5 6" key="1">
    <citation type="submission" date="2010-10" db="EMBL/GenBank/DDBJ databases">
        <authorList>
            <consortium name="The Broad Institute Genome Sequencing Platform"/>
            <person name="Ward D."/>
            <person name="Earl A."/>
            <person name="Feldgarden M."/>
            <person name="Young S.K."/>
            <person name="Gargeya S."/>
            <person name="Zeng Q."/>
            <person name="Alvarado L."/>
            <person name="Berlin A."/>
            <person name="Bochicchio J."/>
            <person name="Chapman S.B."/>
            <person name="Chen Z."/>
            <person name="Freedman E."/>
            <person name="Gellesch M."/>
            <person name="Goldberg J."/>
            <person name="Griggs A."/>
            <person name="Gujja S."/>
            <person name="Heilman E."/>
            <person name="Heiman D."/>
            <person name="Howarth C."/>
            <person name="Mehta T."/>
            <person name="Neiman D."/>
            <person name="Pearson M."/>
            <person name="Roberts A."/>
            <person name="Saif S."/>
            <person name="Shea T."/>
            <person name="Shenoy N."/>
            <person name="Sisk P."/>
            <person name="Stolte C."/>
            <person name="Sykes S."/>
            <person name="White J."/>
            <person name="Yandava C."/>
            <person name="Allen-Vercoe E."/>
            <person name="Sibley C."/>
            <person name="Ambrose C.E."/>
            <person name="Strauss J."/>
            <person name="Daigneault M."/>
            <person name="Haas B."/>
            <person name="Nusbaum C."/>
            <person name="Birren B."/>
        </authorList>
    </citation>
    <scope>NUCLEOTIDE SEQUENCE [LARGE SCALE GENOMIC DNA]</scope>
    <source>
        <strain evidence="5 6">3_1_6</strain>
    </source>
</reference>
<keyword evidence="3 5" id="KW-0067">ATP-binding</keyword>
<dbReference type="Gene3D" id="3.40.50.300">
    <property type="entry name" value="P-loop containing nucleotide triphosphate hydrolases"/>
    <property type="match status" value="1"/>
</dbReference>
<dbReference type="GO" id="GO:0016887">
    <property type="term" value="F:ATP hydrolysis activity"/>
    <property type="evidence" value="ECO:0007669"/>
    <property type="project" value="InterPro"/>
</dbReference>
<dbReference type="RefSeq" id="WP_005026750.1">
    <property type="nucleotide sequence ID" value="NZ_KE150238.1"/>
</dbReference>